<dbReference type="EMBL" id="CP054803">
    <property type="protein sequence ID" value="QKU22938.1"/>
    <property type="molecule type" value="Genomic_DNA"/>
</dbReference>
<evidence type="ECO:0000313" key="2">
    <source>
        <dbReference type="EMBL" id="MDP1446429.1"/>
    </source>
</evidence>
<dbReference type="Proteomes" id="UP000509126">
    <property type="component" value="Chromosome"/>
</dbReference>
<sequence>MFKAFENGSESHAIHDLTLENDLDCVSLYGNLQITKDQQGLKVAKALQAFLNDVVQQLENTQDLPEKIQRDDLDEIENPFL</sequence>
<gene>
    <name evidence="3" type="ORF">FOB19_00310</name>
    <name evidence="4" type="ORF">FOB19_17010</name>
    <name evidence="2" type="ORF">Q8G51_00870</name>
</gene>
<reference evidence="2" key="2">
    <citation type="submission" date="2023-07" db="EMBL/GenBank/DDBJ databases">
        <title>Dynamics of blaOXA-23 gene transmission in Acinetobacter spp. from contaminated veterinary surfaces.</title>
        <authorList>
            <person name="Moreira Da Silva J."/>
            <person name="Menezes J."/>
            <person name="Fernandes L."/>
            <person name="Marques C."/>
            <person name="Amaral A."/>
            <person name="Timofte D."/>
            <person name="Pomba C."/>
        </authorList>
    </citation>
    <scope>NUCLEOTIDE SEQUENCE</scope>
    <source>
        <strain evidence="2">CMVB11Z4A1</strain>
    </source>
</reference>
<evidence type="ECO:0000313" key="3">
    <source>
        <dbReference type="EMBL" id="QKU20028.1"/>
    </source>
</evidence>
<name>A0A646MML1_ACILW</name>
<feature type="region of interest" description="Disordered" evidence="1">
    <location>
        <begin position="61"/>
        <end position="81"/>
    </location>
</feature>
<dbReference type="EMBL" id="JAUUUS010000002">
    <property type="protein sequence ID" value="MDP1446429.1"/>
    <property type="molecule type" value="Genomic_DNA"/>
</dbReference>
<evidence type="ECO:0000256" key="1">
    <source>
        <dbReference type="SAM" id="MobiDB-lite"/>
    </source>
</evidence>
<reference evidence="3 5" key="1">
    <citation type="submission" date="2019-11" db="EMBL/GenBank/DDBJ databases">
        <title>FDA dAtabase for Regulatory Grade micrObial Sequences (FDA-ARGOS): Supporting development and validation of Infectious Disease Dx tests.</title>
        <authorList>
            <person name="Patel R."/>
            <person name="Rucinski S."/>
            <person name="Tallon L."/>
            <person name="Sadzewicz L."/>
            <person name="Vavikolanu K."/>
            <person name="Mehta A."/>
            <person name="Aluvathingal J."/>
            <person name="Nadendla S."/>
            <person name="Nandy P."/>
            <person name="Geyer C."/>
            <person name="Yan Y."/>
            <person name="Sichtig H."/>
        </authorList>
    </citation>
    <scope>NUCLEOTIDE SEQUENCE [LARGE SCALE GENOMIC DNA]</scope>
    <source>
        <strain evidence="3 5">FDAARGOS_557</strain>
    </source>
</reference>
<accession>A0A646MML1</accession>
<dbReference type="AlphaFoldDB" id="A0A646MML1"/>
<protein>
    <submittedName>
        <fullName evidence="3">Uncharacterized protein</fullName>
    </submittedName>
</protein>
<proteinExistence type="predicted"/>
<dbReference type="Proteomes" id="UP001242129">
    <property type="component" value="Unassembled WGS sequence"/>
</dbReference>
<feature type="compositionally biased region" description="Acidic residues" evidence="1">
    <location>
        <begin position="72"/>
        <end position="81"/>
    </location>
</feature>
<organism evidence="3 5">
    <name type="scientific">Acinetobacter lwoffii</name>
    <dbReference type="NCBI Taxonomy" id="28090"/>
    <lineage>
        <taxon>Bacteria</taxon>
        <taxon>Pseudomonadati</taxon>
        <taxon>Pseudomonadota</taxon>
        <taxon>Gammaproteobacteria</taxon>
        <taxon>Moraxellales</taxon>
        <taxon>Moraxellaceae</taxon>
        <taxon>Acinetobacter</taxon>
    </lineage>
</organism>
<evidence type="ECO:0000313" key="5">
    <source>
        <dbReference type="Proteomes" id="UP000509126"/>
    </source>
</evidence>
<evidence type="ECO:0000313" key="4">
    <source>
        <dbReference type="EMBL" id="QKU22938.1"/>
    </source>
</evidence>
<dbReference type="RefSeq" id="WP_005105385.1">
    <property type="nucleotide sequence ID" value="NZ_CAYTBE010000010.1"/>
</dbReference>
<dbReference type="EMBL" id="CP054803">
    <property type="protein sequence ID" value="QKU20028.1"/>
    <property type="molecule type" value="Genomic_DNA"/>
</dbReference>